<organism evidence="2">
    <name type="scientific">Rhizophora mucronata</name>
    <name type="common">Asiatic mangrove</name>
    <dbReference type="NCBI Taxonomy" id="61149"/>
    <lineage>
        <taxon>Eukaryota</taxon>
        <taxon>Viridiplantae</taxon>
        <taxon>Streptophyta</taxon>
        <taxon>Embryophyta</taxon>
        <taxon>Tracheophyta</taxon>
        <taxon>Spermatophyta</taxon>
        <taxon>Magnoliopsida</taxon>
        <taxon>eudicotyledons</taxon>
        <taxon>Gunneridae</taxon>
        <taxon>Pentapetalae</taxon>
        <taxon>rosids</taxon>
        <taxon>fabids</taxon>
        <taxon>Malpighiales</taxon>
        <taxon>Rhizophoraceae</taxon>
        <taxon>Rhizophora</taxon>
    </lineage>
</organism>
<dbReference type="AlphaFoldDB" id="A0A2P2M8M4"/>
<reference evidence="2" key="1">
    <citation type="submission" date="2018-02" db="EMBL/GenBank/DDBJ databases">
        <title>Rhizophora mucronata_Transcriptome.</title>
        <authorList>
            <person name="Meera S.P."/>
            <person name="Sreeshan A."/>
            <person name="Augustine A."/>
        </authorList>
    </citation>
    <scope>NUCLEOTIDE SEQUENCE</scope>
    <source>
        <tissue evidence="2">Leaf</tissue>
    </source>
</reference>
<name>A0A2P2M8M4_RHIMU</name>
<proteinExistence type="predicted"/>
<protein>
    <submittedName>
        <fullName evidence="2">Diacylglycerol O-acyltransferase 1 isoform X2</fullName>
    </submittedName>
</protein>
<accession>A0A2P2M8M4</accession>
<feature type="region of interest" description="Disordered" evidence="1">
    <location>
        <begin position="49"/>
        <end position="75"/>
    </location>
</feature>
<dbReference type="EMBL" id="GGEC01046087">
    <property type="protein sequence ID" value="MBX26571.1"/>
    <property type="molecule type" value="Transcribed_RNA"/>
</dbReference>
<keyword evidence="2" id="KW-0012">Acyltransferase</keyword>
<evidence type="ECO:0000313" key="2">
    <source>
        <dbReference type="EMBL" id="MBX26571.1"/>
    </source>
</evidence>
<dbReference type="GO" id="GO:0016746">
    <property type="term" value="F:acyltransferase activity"/>
    <property type="evidence" value="ECO:0007669"/>
    <property type="project" value="UniProtKB-KW"/>
</dbReference>
<evidence type="ECO:0000256" key="1">
    <source>
        <dbReference type="SAM" id="MobiDB-lite"/>
    </source>
</evidence>
<sequence>MYGLYTNFTSCSPRFSILTFSPPTRSFPLTLELSGSMVATRSISVSSMSSSSAEELADTKSATSPAELPAQGLRRSERLGSDDVVISAVVNTAIGGTEPANTPRYKRNN</sequence>
<keyword evidence="2" id="KW-0808">Transferase</keyword>